<protein>
    <submittedName>
        <fullName evidence="2">Putative secreted protein</fullName>
    </submittedName>
</protein>
<dbReference type="AlphaFoldDB" id="A0A023FRQ5"/>
<feature type="chain" id="PRO_5001521222" evidence="1">
    <location>
        <begin position="19"/>
        <end position="178"/>
    </location>
</feature>
<proteinExistence type="evidence at transcript level"/>
<name>A0A023FRQ5_AMBCJ</name>
<reference evidence="2" key="1">
    <citation type="submission" date="2014-03" db="EMBL/GenBank/DDBJ databases">
        <title>The sialotranscriptome of Amblyomma triste, Amblyomma parvum and Amblyomma cajennense ticks, uncovered by 454-based RNA-seq.</title>
        <authorList>
            <person name="Garcia G.R."/>
            <person name="Gardinassi L.G."/>
            <person name="Ribeiro J.M."/>
            <person name="Anatriello E."/>
            <person name="Ferreira B.R."/>
            <person name="Moreira H.N."/>
            <person name="Mafra C."/>
            <person name="Olegario M.M."/>
            <person name="Szabo P.J."/>
            <person name="Miranda-Santos I.K."/>
            <person name="Maruyama S.R."/>
        </authorList>
    </citation>
    <scope>NUCLEOTIDE SEQUENCE</scope>
    <source>
        <strain evidence="2">Uberlandia</strain>
        <tissue evidence="2">Salivary glands</tissue>
    </source>
</reference>
<evidence type="ECO:0000313" key="2">
    <source>
        <dbReference type="EMBL" id="JAC24019.1"/>
    </source>
</evidence>
<keyword evidence="1" id="KW-0732">Signal</keyword>
<accession>A0A023FRQ5</accession>
<sequence>MFLVFAVTAGVFLSMGLGDTQPTTNPEKCPPPRREVPKGNPKLILKGYTESCTCNLTDGRTGHHADGTQCFGVQGGRRGIGNCSSGVCELAQSTFGCAGKNGTEKDITIKDDLCYFECKGKDGKKEWAFLPDGFPCVNRDDGDDQPKNGTCKHRPHRDRADQNETVCFPNDKLYLVGC</sequence>
<dbReference type="EMBL" id="GBBK01000463">
    <property type="protein sequence ID" value="JAC24019.1"/>
    <property type="molecule type" value="mRNA"/>
</dbReference>
<organism evidence="2">
    <name type="scientific">Amblyomma cajennense</name>
    <name type="common">Cayenne tick</name>
    <name type="synonym">Acarus cajennensis</name>
    <dbReference type="NCBI Taxonomy" id="34607"/>
    <lineage>
        <taxon>Eukaryota</taxon>
        <taxon>Metazoa</taxon>
        <taxon>Ecdysozoa</taxon>
        <taxon>Arthropoda</taxon>
        <taxon>Chelicerata</taxon>
        <taxon>Arachnida</taxon>
        <taxon>Acari</taxon>
        <taxon>Parasitiformes</taxon>
        <taxon>Ixodida</taxon>
        <taxon>Ixodoidea</taxon>
        <taxon>Ixodidae</taxon>
        <taxon>Amblyomminae</taxon>
        <taxon>Amblyomma</taxon>
    </lineage>
</organism>
<feature type="signal peptide" evidence="1">
    <location>
        <begin position="1"/>
        <end position="18"/>
    </location>
</feature>
<evidence type="ECO:0000256" key="1">
    <source>
        <dbReference type="SAM" id="SignalP"/>
    </source>
</evidence>